<accession>A0AAW0LIB5</accession>
<evidence type="ECO:0000313" key="2">
    <source>
        <dbReference type="Proteomes" id="UP000237347"/>
    </source>
</evidence>
<evidence type="ECO:0000313" key="1">
    <source>
        <dbReference type="EMBL" id="KAK7850801.1"/>
    </source>
</evidence>
<dbReference type="AlphaFoldDB" id="A0AAW0LIB5"/>
<keyword evidence="2" id="KW-1185">Reference proteome</keyword>
<dbReference type="Proteomes" id="UP000237347">
    <property type="component" value="Unassembled WGS sequence"/>
</dbReference>
<sequence>MRRSGLGLEIVFSTVVSNDLTPFANKLDQRPKREWSICSHLVSLNGASQWVVAEDGLKNIVAFNLATEKFQHCLTWLEVLEGHLCFIVISRGMFNDVWLMKEYGEGGYWTRIYKIELSVVASNF</sequence>
<comment type="caution">
    <text evidence="1">The sequence shown here is derived from an EMBL/GenBank/DDBJ whole genome shotgun (WGS) entry which is preliminary data.</text>
</comment>
<name>A0AAW0LIB5_QUESU</name>
<protein>
    <submittedName>
        <fullName evidence="1">F-box/kelch-repeat protein</fullName>
    </submittedName>
</protein>
<reference evidence="1 2" key="1">
    <citation type="journal article" date="2018" name="Sci. Data">
        <title>The draft genome sequence of cork oak.</title>
        <authorList>
            <person name="Ramos A.M."/>
            <person name="Usie A."/>
            <person name="Barbosa P."/>
            <person name="Barros P.M."/>
            <person name="Capote T."/>
            <person name="Chaves I."/>
            <person name="Simoes F."/>
            <person name="Abreu I."/>
            <person name="Carrasquinho I."/>
            <person name="Faro C."/>
            <person name="Guimaraes J.B."/>
            <person name="Mendonca D."/>
            <person name="Nobrega F."/>
            <person name="Rodrigues L."/>
            <person name="Saibo N.J.M."/>
            <person name="Varela M.C."/>
            <person name="Egas C."/>
            <person name="Matos J."/>
            <person name="Miguel C.M."/>
            <person name="Oliveira M.M."/>
            <person name="Ricardo C.P."/>
            <person name="Goncalves S."/>
        </authorList>
    </citation>
    <scope>NUCLEOTIDE SEQUENCE [LARGE SCALE GENOMIC DNA]</scope>
    <source>
        <strain evidence="2">cv. HL8</strain>
    </source>
</reference>
<gene>
    <name evidence="1" type="ORF">CFP56_043625</name>
</gene>
<organism evidence="1 2">
    <name type="scientific">Quercus suber</name>
    <name type="common">Cork oak</name>
    <dbReference type="NCBI Taxonomy" id="58331"/>
    <lineage>
        <taxon>Eukaryota</taxon>
        <taxon>Viridiplantae</taxon>
        <taxon>Streptophyta</taxon>
        <taxon>Embryophyta</taxon>
        <taxon>Tracheophyta</taxon>
        <taxon>Spermatophyta</taxon>
        <taxon>Magnoliopsida</taxon>
        <taxon>eudicotyledons</taxon>
        <taxon>Gunneridae</taxon>
        <taxon>Pentapetalae</taxon>
        <taxon>rosids</taxon>
        <taxon>fabids</taxon>
        <taxon>Fagales</taxon>
        <taxon>Fagaceae</taxon>
        <taxon>Quercus</taxon>
    </lineage>
</organism>
<dbReference type="EMBL" id="PKMF04000095">
    <property type="protein sequence ID" value="KAK7850801.1"/>
    <property type="molecule type" value="Genomic_DNA"/>
</dbReference>
<proteinExistence type="predicted"/>